<evidence type="ECO:0000313" key="3">
    <source>
        <dbReference type="Proteomes" id="UP000826234"/>
    </source>
</evidence>
<feature type="non-terminal residue" evidence="2">
    <location>
        <position position="252"/>
    </location>
</feature>
<dbReference type="InterPro" id="IPR036985">
    <property type="entry name" value="Transglutaminase-like_sf"/>
</dbReference>
<reference evidence="2 3" key="1">
    <citation type="journal article" date="2022" name="Gigascience">
        <title>A chromosome-level genome assembly and annotation of the desert horned lizard, Phrynosoma platyrhinos, provides insight into chromosomal rearrangements among reptiles.</title>
        <authorList>
            <person name="Koochekian N."/>
            <person name="Ascanio A."/>
            <person name="Farleigh K."/>
            <person name="Card D.C."/>
            <person name="Schield D.R."/>
            <person name="Castoe T.A."/>
            <person name="Jezkova T."/>
        </authorList>
    </citation>
    <scope>NUCLEOTIDE SEQUENCE [LARGE SCALE GENOMIC DNA]</scope>
    <source>
        <strain evidence="2">NK-2021</strain>
    </source>
</reference>
<dbReference type="EMBL" id="JAIPUX010003022">
    <property type="protein sequence ID" value="KAH0623409.1"/>
    <property type="molecule type" value="Genomic_DNA"/>
</dbReference>
<dbReference type="Gene3D" id="3.90.260.10">
    <property type="entry name" value="Transglutaminase-like"/>
    <property type="match status" value="1"/>
</dbReference>
<evidence type="ECO:0000313" key="2">
    <source>
        <dbReference type="EMBL" id="KAH0623409.1"/>
    </source>
</evidence>
<feature type="region of interest" description="Disordered" evidence="1">
    <location>
        <begin position="125"/>
        <end position="146"/>
    </location>
</feature>
<organism evidence="2 3">
    <name type="scientific">Phrynosoma platyrhinos</name>
    <name type="common">Desert horned lizard</name>
    <dbReference type="NCBI Taxonomy" id="52577"/>
    <lineage>
        <taxon>Eukaryota</taxon>
        <taxon>Metazoa</taxon>
        <taxon>Chordata</taxon>
        <taxon>Craniata</taxon>
        <taxon>Vertebrata</taxon>
        <taxon>Euteleostomi</taxon>
        <taxon>Lepidosauria</taxon>
        <taxon>Squamata</taxon>
        <taxon>Bifurcata</taxon>
        <taxon>Unidentata</taxon>
        <taxon>Episquamata</taxon>
        <taxon>Toxicofera</taxon>
        <taxon>Iguania</taxon>
        <taxon>Phrynosomatidae</taxon>
        <taxon>Phrynosomatinae</taxon>
        <taxon>Phrynosoma</taxon>
    </lineage>
</organism>
<dbReference type="PANTHER" id="PTHR11590">
    <property type="entry name" value="PROTEIN-GLUTAMINE GAMMA-GLUTAMYLTRANSFERASE"/>
    <property type="match status" value="1"/>
</dbReference>
<sequence>MPWHFTWQHWNSQLARPELLSRIFFPCASREFLVVLNGETFGQSNAFLCPQFQEGILDICLSILDQSLSHCKYPISELRRHNDPIYVGRVLSAMVRPALRTSFLAVCEWTWWTQRLLRQDEAVLSASKGPDPGQVPGGGGGGPSVRKESQWTLCVLWGPGGQGSGVGGSSAPKDLQSSEGPQNGLDRKDGCWGIDSNDDNGVLEGNWSDDYSGGEHPNSWTGSGRILRKWESSGFQAVRYGQCWVYAGVLAT</sequence>
<gene>
    <name evidence="2" type="ORF">JD844_005123</name>
</gene>
<dbReference type="SUPFAM" id="SSF54001">
    <property type="entry name" value="Cysteine proteinases"/>
    <property type="match status" value="2"/>
</dbReference>
<name>A0ABQ7T190_PHRPL</name>
<evidence type="ECO:0000256" key="1">
    <source>
        <dbReference type="SAM" id="MobiDB-lite"/>
    </source>
</evidence>
<dbReference type="Proteomes" id="UP000826234">
    <property type="component" value="Unassembled WGS sequence"/>
</dbReference>
<comment type="caution">
    <text evidence="2">The sequence shown here is derived from an EMBL/GenBank/DDBJ whole genome shotgun (WGS) entry which is preliminary data.</text>
</comment>
<dbReference type="PANTHER" id="PTHR11590:SF36">
    <property type="entry name" value="PROTEIN-GLUTAMINE GAMMA-GLUTAMYLTRANSFERASE E"/>
    <property type="match status" value="1"/>
</dbReference>
<accession>A0ABQ7T190</accession>
<dbReference type="InterPro" id="IPR038765">
    <property type="entry name" value="Papain-like_cys_pep_sf"/>
</dbReference>
<protein>
    <submittedName>
        <fullName evidence="2">Uncharacterized protein</fullName>
    </submittedName>
</protein>
<feature type="region of interest" description="Disordered" evidence="1">
    <location>
        <begin position="163"/>
        <end position="191"/>
    </location>
</feature>
<keyword evidence="3" id="KW-1185">Reference proteome</keyword>
<dbReference type="InterPro" id="IPR050779">
    <property type="entry name" value="Transglutaminase"/>
</dbReference>
<proteinExistence type="predicted"/>